<dbReference type="SUPFAM" id="SSF51905">
    <property type="entry name" value="FAD/NAD(P)-binding domain"/>
    <property type="match status" value="1"/>
</dbReference>
<dbReference type="STRING" id="1523247.SAMN05660464_4333"/>
<dbReference type="RefSeq" id="WP_091114586.1">
    <property type="nucleotide sequence ID" value="NZ_FOWQ01000009.1"/>
</dbReference>
<protein>
    <submittedName>
        <fullName evidence="9">Predicted flavoprotein CzcO associated with the cation diffusion facilitator CzcD</fullName>
    </submittedName>
</protein>
<gene>
    <name evidence="9" type="ORF">SAMN05660464_4333</name>
</gene>
<evidence type="ECO:0000256" key="8">
    <source>
        <dbReference type="SAM" id="MobiDB-lite"/>
    </source>
</evidence>
<keyword evidence="6" id="KW-0560">Oxidoreductase</keyword>
<sequence length="506" mass="57578">MTATTERVPAPETRSSDGRDSEHVDVLVVGAGVSGIGAAHHLRERFPDRSFVLLDAQDNRGGTWWTHRYPGVRSDSDLFTYGYRFKPWRGPSIAAGEEILNYLDEVIEEDDLARHIRYHHKVTAASWSTEDRRWTVEVTRGDTDEQLRFTTDFLWMCQGYYNHAEPYRPQWEGMDRFEGLVVHPQQWPQDLDLTGKRVVVVGSGSTAATLIPAIAQDAEHVTMLQRSPSYFLAPPLTHELAVTLRQLDIPEDWTHEILRRAYSAQFNELARMSHEAPDELHEFLMESLRPLLPEGFDIDKHFTPRYRPWQQRIAIVPEGDLFAALREGKASIVTDTIETFTGKGIRVGSGEEIPADVVVTATGFDLSAFGDVDFTVDGEPVEFPERVTWRGIMISGVPNMAYVFGYFRHSWTLRADLVSDVVVRLFETMEAKGATMVVPTLRPEDAGMQIRPWSDPENFNAGYVLRSQHVLFKQGDREPWTHMLEHAQEAEQLPKADLEDGTLVFR</sequence>
<dbReference type="Pfam" id="PF00743">
    <property type="entry name" value="FMO-like"/>
    <property type="match status" value="1"/>
</dbReference>
<evidence type="ECO:0000256" key="4">
    <source>
        <dbReference type="ARBA" id="ARBA00022827"/>
    </source>
</evidence>
<organism evidence="9 10">
    <name type="scientific">Geodermatophilus dictyosporus</name>
    <dbReference type="NCBI Taxonomy" id="1523247"/>
    <lineage>
        <taxon>Bacteria</taxon>
        <taxon>Bacillati</taxon>
        <taxon>Actinomycetota</taxon>
        <taxon>Actinomycetes</taxon>
        <taxon>Geodermatophilales</taxon>
        <taxon>Geodermatophilaceae</taxon>
        <taxon>Geodermatophilus</taxon>
    </lineage>
</organism>
<keyword evidence="7" id="KW-0503">Monooxygenase</keyword>
<accession>A0A1I5THC8</accession>
<evidence type="ECO:0000256" key="6">
    <source>
        <dbReference type="ARBA" id="ARBA00023002"/>
    </source>
</evidence>
<dbReference type="InterPro" id="IPR036188">
    <property type="entry name" value="FAD/NAD-bd_sf"/>
</dbReference>
<keyword evidence="4" id="KW-0274">FAD</keyword>
<dbReference type="InterPro" id="IPR020946">
    <property type="entry name" value="Flavin_mOase-like"/>
</dbReference>
<feature type="region of interest" description="Disordered" evidence="8">
    <location>
        <begin position="1"/>
        <end position="21"/>
    </location>
</feature>
<evidence type="ECO:0000256" key="7">
    <source>
        <dbReference type="ARBA" id="ARBA00023033"/>
    </source>
</evidence>
<dbReference type="PANTHER" id="PTHR43872">
    <property type="entry name" value="MONOOXYGENASE, PUTATIVE (AFU_ORTHOLOGUE AFUA_8G02570)-RELATED"/>
    <property type="match status" value="1"/>
</dbReference>
<keyword evidence="5" id="KW-0521">NADP</keyword>
<evidence type="ECO:0000313" key="9">
    <source>
        <dbReference type="EMBL" id="SFP82459.1"/>
    </source>
</evidence>
<dbReference type="FunFam" id="3.50.50.60:FF:000228">
    <property type="entry name" value="FAD-containing monooxygenase EthA"/>
    <property type="match status" value="1"/>
</dbReference>
<comment type="cofactor">
    <cofactor evidence="1">
        <name>FAD</name>
        <dbReference type="ChEBI" id="CHEBI:57692"/>
    </cofactor>
</comment>
<dbReference type="AlphaFoldDB" id="A0A1I5THC8"/>
<dbReference type="GO" id="GO:0004499">
    <property type="term" value="F:N,N-dimethylaniline monooxygenase activity"/>
    <property type="evidence" value="ECO:0007669"/>
    <property type="project" value="InterPro"/>
</dbReference>
<dbReference type="GO" id="GO:0050660">
    <property type="term" value="F:flavin adenine dinucleotide binding"/>
    <property type="evidence" value="ECO:0007669"/>
    <property type="project" value="InterPro"/>
</dbReference>
<evidence type="ECO:0000313" key="10">
    <source>
        <dbReference type="Proteomes" id="UP000198857"/>
    </source>
</evidence>
<evidence type="ECO:0000256" key="5">
    <source>
        <dbReference type="ARBA" id="ARBA00022857"/>
    </source>
</evidence>
<evidence type="ECO:0000256" key="2">
    <source>
        <dbReference type="ARBA" id="ARBA00010139"/>
    </source>
</evidence>
<keyword evidence="3" id="KW-0285">Flavoprotein</keyword>
<dbReference type="Proteomes" id="UP000198857">
    <property type="component" value="Unassembled WGS sequence"/>
</dbReference>
<evidence type="ECO:0000256" key="1">
    <source>
        <dbReference type="ARBA" id="ARBA00001974"/>
    </source>
</evidence>
<evidence type="ECO:0000256" key="3">
    <source>
        <dbReference type="ARBA" id="ARBA00022630"/>
    </source>
</evidence>
<comment type="similarity">
    <text evidence="2">Belongs to the FAD-binding monooxygenase family.</text>
</comment>
<proteinExistence type="inferred from homology"/>
<reference evidence="10" key="1">
    <citation type="submission" date="2016-10" db="EMBL/GenBank/DDBJ databases">
        <authorList>
            <person name="Varghese N."/>
            <person name="Submissions S."/>
        </authorList>
    </citation>
    <scope>NUCLEOTIDE SEQUENCE [LARGE SCALE GENOMIC DNA]</scope>
    <source>
        <strain evidence="10">DSM 44208</strain>
    </source>
</reference>
<name>A0A1I5THC8_9ACTN</name>
<keyword evidence="10" id="KW-1185">Reference proteome</keyword>
<dbReference type="InterPro" id="IPR051820">
    <property type="entry name" value="FAD-binding_MO"/>
</dbReference>
<dbReference type="GO" id="GO:0050661">
    <property type="term" value="F:NADP binding"/>
    <property type="evidence" value="ECO:0007669"/>
    <property type="project" value="InterPro"/>
</dbReference>
<dbReference type="Gene3D" id="3.50.50.60">
    <property type="entry name" value="FAD/NAD(P)-binding domain"/>
    <property type="match status" value="1"/>
</dbReference>
<dbReference type="EMBL" id="FOWQ01000009">
    <property type="protein sequence ID" value="SFP82459.1"/>
    <property type="molecule type" value="Genomic_DNA"/>
</dbReference>
<dbReference type="Pfam" id="PF13450">
    <property type="entry name" value="NAD_binding_8"/>
    <property type="match status" value="1"/>
</dbReference>
<dbReference type="OrthoDB" id="5168853at2"/>
<dbReference type="PANTHER" id="PTHR43872:SF1">
    <property type="entry name" value="MONOOXYGENASE, PUTATIVE (AFU_ORTHOLOGUE AFUA_8G02570)-RELATED"/>
    <property type="match status" value="1"/>
</dbReference>